<dbReference type="Proteomes" id="UP000605986">
    <property type="component" value="Unassembled WGS sequence"/>
</dbReference>
<sequence length="131" mass="14633">MVNRFTIIINNRTGSSQSYSLITEKPNVSGIDSNVWPSVFQTAEDMPDGAQTTFEMYKNYYARNNAFEMTTKNDFTLNDATEGNIFVWVGSSPDDYSSAAIATFRPEPGNRYQIQPLNTFYVASGGNREVG</sequence>
<dbReference type="EMBL" id="JAADJG010000578">
    <property type="protein sequence ID" value="KAF4443315.1"/>
    <property type="molecule type" value="Genomic_DNA"/>
</dbReference>
<reference evidence="1" key="1">
    <citation type="submission" date="2020-01" db="EMBL/GenBank/DDBJ databases">
        <title>Identification and distribution of gene clusters putatively required for synthesis of sphingolipid metabolism inhibitors in phylogenetically diverse species of the filamentous fungus Fusarium.</title>
        <authorList>
            <person name="Kim H.-S."/>
            <person name="Busman M."/>
            <person name="Brown D.W."/>
            <person name="Divon H."/>
            <person name="Uhlig S."/>
            <person name="Proctor R.H."/>
        </authorList>
    </citation>
    <scope>NUCLEOTIDE SEQUENCE</scope>
    <source>
        <strain evidence="1">NRRL 53441</strain>
    </source>
</reference>
<evidence type="ECO:0000313" key="2">
    <source>
        <dbReference type="Proteomes" id="UP000605986"/>
    </source>
</evidence>
<comment type="caution">
    <text evidence="1">The sequence shown here is derived from an EMBL/GenBank/DDBJ whole genome shotgun (WGS) entry which is preliminary data.</text>
</comment>
<gene>
    <name evidence="1" type="ORF">F53441_11467</name>
</gene>
<dbReference type="OrthoDB" id="5413269at2759"/>
<accession>A0A8H4K400</accession>
<proteinExistence type="predicted"/>
<evidence type="ECO:0000313" key="1">
    <source>
        <dbReference type="EMBL" id="KAF4443315.1"/>
    </source>
</evidence>
<keyword evidence="2" id="KW-1185">Reference proteome</keyword>
<organism evidence="1 2">
    <name type="scientific">Fusarium austroafricanum</name>
    <dbReference type="NCBI Taxonomy" id="2364996"/>
    <lineage>
        <taxon>Eukaryota</taxon>
        <taxon>Fungi</taxon>
        <taxon>Dikarya</taxon>
        <taxon>Ascomycota</taxon>
        <taxon>Pezizomycotina</taxon>
        <taxon>Sordariomycetes</taxon>
        <taxon>Hypocreomycetidae</taxon>
        <taxon>Hypocreales</taxon>
        <taxon>Nectriaceae</taxon>
        <taxon>Fusarium</taxon>
        <taxon>Fusarium concolor species complex</taxon>
    </lineage>
</organism>
<protein>
    <submittedName>
        <fullName evidence="1">Uncharacterized protein</fullName>
    </submittedName>
</protein>
<name>A0A8H4K400_9HYPO</name>
<dbReference type="AlphaFoldDB" id="A0A8H4K400"/>